<dbReference type="InterPro" id="IPR024265">
    <property type="entry name" value="DUF3788"/>
</dbReference>
<gene>
    <name evidence="1" type="ORF">B5E75_02720</name>
</gene>
<evidence type="ECO:0000313" key="1">
    <source>
        <dbReference type="EMBL" id="OUQ35714.1"/>
    </source>
</evidence>
<evidence type="ECO:0000313" key="2">
    <source>
        <dbReference type="Proteomes" id="UP000195305"/>
    </source>
</evidence>
<protein>
    <submittedName>
        <fullName evidence="1">Uncharacterized protein</fullName>
    </submittedName>
</protein>
<comment type="caution">
    <text evidence="1">The sequence shown here is derived from an EMBL/GenBank/DDBJ whole genome shotgun (WGS) entry which is preliminary data.</text>
</comment>
<dbReference type="OrthoDB" id="9090890at2"/>
<name>A0A1Y4T0Q4_9FIRM</name>
<dbReference type="Proteomes" id="UP000195305">
    <property type="component" value="Unassembled WGS sequence"/>
</dbReference>
<dbReference type="AlphaFoldDB" id="A0A1Y4T0Q4"/>
<keyword evidence="2" id="KW-1185">Reference proteome</keyword>
<dbReference type="EMBL" id="NFLJ01000006">
    <property type="protein sequence ID" value="OUQ35714.1"/>
    <property type="molecule type" value="Genomic_DNA"/>
</dbReference>
<accession>A0A1Y4T0Q4</accession>
<reference evidence="1 2" key="1">
    <citation type="journal article" date="2018" name="BMC Genomics">
        <title>Whole genome sequencing and function prediction of 133 gut anaerobes isolated from chicken caecum in pure cultures.</title>
        <authorList>
            <person name="Medvecky M."/>
            <person name="Cejkova D."/>
            <person name="Polansky O."/>
            <person name="Karasova D."/>
            <person name="Kubasova T."/>
            <person name="Cizek A."/>
            <person name="Rychlik I."/>
        </authorList>
    </citation>
    <scope>NUCLEOTIDE SEQUENCE [LARGE SCALE GENOMIC DNA]</scope>
    <source>
        <strain evidence="1 2">An13</strain>
    </source>
</reference>
<organism evidence="1 2">
    <name type="scientific">Massilimicrobiota timonensis</name>
    <dbReference type="NCBI Taxonomy" id="1776392"/>
    <lineage>
        <taxon>Bacteria</taxon>
        <taxon>Bacillati</taxon>
        <taxon>Bacillota</taxon>
        <taxon>Erysipelotrichia</taxon>
        <taxon>Erysipelotrichales</taxon>
        <taxon>Erysipelotrichaceae</taxon>
        <taxon>Massilimicrobiota</taxon>
    </lineage>
</organism>
<proteinExistence type="predicted"/>
<sequence length="39" mass="4726">MENEFHAKPQYEFSHCSWEHGWNVKFKKGSHSICTVYPR</sequence>
<dbReference type="Pfam" id="PF12663">
    <property type="entry name" value="DUF3788"/>
    <property type="match status" value="1"/>
</dbReference>